<organism evidence="1 2">
    <name type="scientific">Pleionea litopenaei</name>
    <dbReference type="NCBI Taxonomy" id="3070815"/>
    <lineage>
        <taxon>Bacteria</taxon>
        <taxon>Pseudomonadati</taxon>
        <taxon>Pseudomonadota</taxon>
        <taxon>Gammaproteobacteria</taxon>
        <taxon>Oceanospirillales</taxon>
        <taxon>Pleioneaceae</taxon>
        <taxon>Pleionea</taxon>
    </lineage>
</organism>
<dbReference type="Gene3D" id="2.30.30.40">
    <property type="entry name" value="SH3 Domains"/>
    <property type="match status" value="1"/>
</dbReference>
<dbReference type="EMBL" id="CP133548">
    <property type="protein sequence ID" value="WMS86636.1"/>
    <property type="molecule type" value="Genomic_DNA"/>
</dbReference>
<dbReference type="KEGG" id="plei:Q9312_15550"/>
<protein>
    <submittedName>
        <fullName evidence="1">SH3 domain-containing protein</fullName>
    </submittedName>
</protein>
<keyword evidence="2" id="KW-1185">Reference proteome</keyword>
<dbReference type="Gene3D" id="1.10.530.10">
    <property type="match status" value="1"/>
</dbReference>
<dbReference type="Proteomes" id="UP001239782">
    <property type="component" value="Chromosome"/>
</dbReference>
<accession>A0AA51X6B2</accession>
<dbReference type="RefSeq" id="WP_309201781.1">
    <property type="nucleotide sequence ID" value="NZ_CP133548.1"/>
</dbReference>
<reference evidence="1 2" key="1">
    <citation type="submission" date="2023-08" db="EMBL/GenBank/DDBJ databases">
        <title>Pleionea litopenaei sp. nov., isolated from stomach of juvenile Litopenaeus vannamei.</title>
        <authorList>
            <person name="Rho A.M."/>
            <person name="Hwang C.Y."/>
        </authorList>
    </citation>
    <scope>NUCLEOTIDE SEQUENCE [LARGE SCALE GENOMIC DNA]</scope>
    <source>
        <strain evidence="1 2">HL-JVS1</strain>
    </source>
</reference>
<evidence type="ECO:0000313" key="2">
    <source>
        <dbReference type="Proteomes" id="UP001239782"/>
    </source>
</evidence>
<name>A0AA51X6B2_9GAMM</name>
<sequence length="666" mass="76314">MKVSIQLLSLTFVVFFSDTIFSEWNETPDYWKCYNRVSGEWSFGVAPYGCDANAFGSDQHISRNYEPVLFVQSRDYGVERNRYMQETYSMIKAVAAYYIQARKPNVTSSEQAAFEQAALTIAHQESYWSHYRQASQDGRYKMMRGDFGHGHGLMQVDDRAHYTATRQGKGWELITNMMYSLDEYYTAWRSADLKWCIQQYGNTWRNRSREAYSQYNGGPRASCRWTDPNHRWARNDKGFAQKYDGRSWESYVTDKQQNSTINVSCLANGGTHCPPNGGVDTSDWYQKLLQTDDNAACVYDGKQLHCVTDIRHSACLTSVGRFDSNSVLRLDAGSTNGISRITYNPHKLCFDNVLGLAAVGSFIELTQDNNLRLKPNGELIRSIDRGVQLQVLDIVVFDNQELKRFYKVKLENDIGYIWGGTKTDYQQWSVPTLKRSSFYELPVFNDWVAVQVDRLNMRATPGGDVLKVIDKGTKLLVKGVVTRDYNNKIYLHISHNGEEGYIYAGYLIPNSTLSYWVEKTTPQDQSHAAYCPEGTDYDFSLMVCRNEIDAYGPFSENMRQRCNERGGGQACEQKHEANINGQLVELHRWSTRWFMSVRENSTCPIGTFRSDAYGFHCVEKNNMDEIIEVYGPFDSAMVSRCIAADGGDACYFNRWSASGYRSWNKP</sequence>
<proteinExistence type="predicted"/>
<dbReference type="AlphaFoldDB" id="A0AA51X6B2"/>
<gene>
    <name evidence="1" type="ORF">Q9312_15550</name>
</gene>
<evidence type="ECO:0000313" key="1">
    <source>
        <dbReference type="EMBL" id="WMS86636.1"/>
    </source>
</evidence>